<organism evidence="8 9">
    <name type="scientific">Bartonella apis</name>
    <dbReference type="NCBI Taxonomy" id="1686310"/>
    <lineage>
        <taxon>Bacteria</taxon>
        <taxon>Pseudomonadati</taxon>
        <taxon>Pseudomonadota</taxon>
        <taxon>Alphaproteobacteria</taxon>
        <taxon>Hyphomicrobiales</taxon>
        <taxon>Bartonellaceae</taxon>
        <taxon>Bartonella</taxon>
    </lineage>
</organism>
<comment type="subcellular location">
    <subcellularLocation>
        <location evidence="1">Cytoplasm</location>
    </subcellularLocation>
</comment>
<dbReference type="FunFam" id="3.40.250.10:FF:000015">
    <property type="entry name" value="Sulfurtransferase"/>
    <property type="match status" value="1"/>
</dbReference>
<dbReference type="AlphaFoldDB" id="A0A1R0F9C5"/>
<protein>
    <recommendedName>
        <fullName evidence="6">Sulfurtransferase</fullName>
    </recommendedName>
</protein>
<evidence type="ECO:0000259" key="7">
    <source>
        <dbReference type="PROSITE" id="PS50206"/>
    </source>
</evidence>
<keyword evidence="8" id="KW-0670">Pyruvate</keyword>
<dbReference type="Pfam" id="PF00581">
    <property type="entry name" value="Rhodanese"/>
    <property type="match status" value="2"/>
</dbReference>
<sequence length="287" mass="31685">MMKKQSEFIVSDDWLKARLGDSKLSILDASWYLPAAKRNGREEYEKAHIPGAVFFDHDKVCDETSGLPHTLPSPDKFAQFASDMGVNADDTIVIYDSIGFFSAPRAWWMFRVMGANNVYVLDGGFAGWKEKHYPVTSEPTKIRNTLFKVNFDAEKVVLIDEMRELVDGKTTQIADARNHKRFLGEEAEPRPGMRAGHMPGAHNIPFATLSEDGNFKDLSKIKTIFKDAGINVAAPVVTTCGSGVTAAVLALALESLGNHNVRLYDGSWSEWGSKKDTPVVTGNNGDK</sequence>
<reference evidence="8 9" key="1">
    <citation type="submission" date="2016-12" db="EMBL/GenBank/DDBJ databases">
        <title>Comparative genomics of Bartonella apis.</title>
        <authorList>
            <person name="Engel P."/>
        </authorList>
    </citation>
    <scope>NUCLEOTIDE SEQUENCE [LARGE SCALE GENOMIC DNA]</scope>
    <source>
        <strain evidence="8 9">PEB0149</strain>
    </source>
</reference>
<keyword evidence="3 6" id="KW-0808">Transferase</keyword>
<evidence type="ECO:0000256" key="2">
    <source>
        <dbReference type="ARBA" id="ARBA00022490"/>
    </source>
</evidence>
<evidence type="ECO:0000256" key="4">
    <source>
        <dbReference type="ARBA" id="ARBA00022737"/>
    </source>
</evidence>
<comment type="catalytic activity">
    <reaction evidence="5">
        <text>2-oxo-3-sulfanylpropanoate + [thioredoxin]-dithiol = [thioredoxin]-disulfide + hydrogen sulfide + pyruvate + H(+)</text>
        <dbReference type="Rhea" id="RHEA:21740"/>
        <dbReference type="Rhea" id="RHEA-COMP:10698"/>
        <dbReference type="Rhea" id="RHEA-COMP:10700"/>
        <dbReference type="ChEBI" id="CHEBI:15361"/>
        <dbReference type="ChEBI" id="CHEBI:15378"/>
        <dbReference type="ChEBI" id="CHEBI:29919"/>
        <dbReference type="ChEBI" id="CHEBI:29950"/>
        <dbReference type="ChEBI" id="CHEBI:50058"/>
        <dbReference type="ChEBI" id="CHEBI:57678"/>
        <dbReference type="EC" id="2.8.1.2"/>
    </reaction>
    <physiologicalReaction direction="left-to-right" evidence="5">
        <dbReference type="Rhea" id="RHEA:21741"/>
    </physiologicalReaction>
</comment>
<keyword evidence="2" id="KW-0963">Cytoplasm</keyword>
<dbReference type="InterPro" id="IPR001763">
    <property type="entry name" value="Rhodanese-like_dom"/>
</dbReference>
<dbReference type="Proteomes" id="UP000187344">
    <property type="component" value="Unassembled WGS sequence"/>
</dbReference>
<dbReference type="SMART" id="SM00450">
    <property type="entry name" value="RHOD"/>
    <property type="match status" value="2"/>
</dbReference>
<name>A0A1R0F9C5_9HYPH</name>
<dbReference type="SUPFAM" id="SSF52821">
    <property type="entry name" value="Rhodanese/Cell cycle control phosphatase"/>
    <property type="match status" value="2"/>
</dbReference>
<accession>A0A1R0F9C5</accession>
<dbReference type="FunFam" id="3.40.250.10:FF:000001">
    <property type="entry name" value="Sulfurtransferase"/>
    <property type="match status" value="1"/>
</dbReference>
<dbReference type="PROSITE" id="PS50206">
    <property type="entry name" value="RHODANESE_3"/>
    <property type="match status" value="2"/>
</dbReference>
<dbReference type="Gene3D" id="3.40.250.10">
    <property type="entry name" value="Rhodanese-like domain"/>
    <property type="match status" value="2"/>
</dbReference>
<evidence type="ECO:0000313" key="9">
    <source>
        <dbReference type="Proteomes" id="UP000187344"/>
    </source>
</evidence>
<evidence type="ECO:0000256" key="3">
    <source>
        <dbReference type="ARBA" id="ARBA00022679"/>
    </source>
</evidence>
<dbReference type="InterPro" id="IPR045078">
    <property type="entry name" value="TST/MPST-like"/>
</dbReference>
<evidence type="ECO:0000256" key="5">
    <source>
        <dbReference type="ARBA" id="ARBA00051793"/>
    </source>
</evidence>
<keyword evidence="9" id="KW-1185">Reference proteome</keyword>
<evidence type="ECO:0000313" key="8">
    <source>
        <dbReference type="EMBL" id="OLY43584.1"/>
    </source>
</evidence>
<dbReference type="InterPro" id="IPR001307">
    <property type="entry name" value="Thiosulphate_STrfase_CS"/>
</dbReference>
<keyword evidence="4" id="KW-0677">Repeat</keyword>
<dbReference type="PROSITE" id="PS00683">
    <property type="entry name" value="RHODANESE_2"/>
    <property type="match status" value="1"/>
</dbReference>
<evidence type="ECO:0000256" key="1">
    <source>
        <dbReference type="ARBA" id="ARBA00004496"/>
    </source>
</evidence>
<dbReference type="NCBIfam" id="NF008557">
    <property type="entry name" value="PRK11493.1"/>
    <property type="match status" value="1"/>
</dbReference>
<dbReference type="CDD" id="cd01448">
    <property type="entry name" value="TST_Repeat_1"/>
    <property type="match status" value="1"/>
</dbReference>
<feature type="domain" description="Rhodanese" evidence="7">
    <location>
        <begin position="167"/>
        <end position="280"/>
    </location>
</feature>
<dbReference type="EMBL" id="LXYT01000001">
    <property type="protein sequence ID" value="OLY43584.1"/>
    <property type="molecule type" value="Genomic_DNA"/>
</dbReference>
<gene>
    <name evidence="8" type="ORF">PEB0149_010130</name>
</gene>
<dbReference type="CDD" id="cd01449">
    <property type="entry name" value="TST_Repeat_2"/>
    <property type="match status" value="1"/>
</dbReference>
<comment type="caution">
    <text evidence="8">The sequence shown here is derived from an EMBL/GenBank/DDBJ whole genome shotgun (WGS) entry which is preliminary data.</text>
</comment>
<dbReference type="GO" id="GO:0016784">
    <property type="term" value="F:3-mercaptopyruvate sulfurtransferase activity"/>
    <property type="evidence" value="ECO:0007669"/>
    <property type="project" value="UniProtKB-EC"/>
</dbReference>
<dbReference type="GO" id="GO:0005737">
    <property type="term" value="C:cytoplasm"/>
    <property type="evidence" value="ECO:0007669"/>
    <property type="project" value="UniProtKB-SubCell"/>
</dbReference>
<evidence type="ECO:0000256" key="6">
    <source>
        <dbReference type="RuleBase" id="RU000507"/>
    </source>
</evidence>
<dbReference type="GO" id="GO:0004792">
    <property type="term" value="F:thiosulfate-cyanide sulfurtransferase activity"/>
    <property type="evidence" value="ECO:0007669"/>
    <property type="project" value="InterPro"/>
</dbReference>
<dbReference type="InterPro" id="IPR036873">
    <property type="entry name" value="Rhodanese-like_dom_sf"/>
</dbReference>
<dbReference type="PANTHER" id="PTHR11364">
    <property type="entry name" value="THIOSULFATE SULFERTANSFERASE"/>
    <property type="match status" value="1"/>
</dbReference>
<dbReference type="PROSITE" id="PS00380">
    <property type="entry name" value="RHODANESE_1"/>
    <property type="match status" value="1"/>
</dbReference>
<feature type="domain" description="Rhodanese" evidence="7">
    <location>
        <begin position="20"/>
        <end position="137"/>
    </location>
</feature>
<dbReference type="PANTHER" id="PTHR11364:SF27">
    <property type="entry name" value="SULFURTRANSFERASE"/>
    <property type="match status" value="1"/>
</dbReference>
<proteinExistence type="predicted"/>